<comment type="caution">
    <text evidence="1">The sequence shown here is derived from an EMBL/GenBank/DDBJ whole genome shotgun (WGS) entry which is preliminary data.</text>
</comment>
<reference evidence="1 2" key="1">
    <citation type="submission" date="2018-06" db="EMBL/GenBank/DDBJ databases">
        <title>Genomic Encyclopedia of Type Strains, Phase IV (KMG-V): Genome sequencing to study the core and pangenomes of soil and plant-associated prokaryotes.</title>
        <authorList>
            <person name="Whitman W."/>
        </authorList>
    </citation>
    <scope>NUCLEOTIDE SEQUENCE [LARGE SCALE GENOMIC DNA]</scope>
    <source>
        <strain evidence="1 2">SRCL-318</strain>
    </source>
</reference>
<sequence>MSNLRCQPGDLALVVRSASQNNLGKLVLVEKYHPDLDRWEVRLLGGHQFGTGLKSGAPMFSDRVGFRDSSLHPLRGGGEVLQEMPAEADYV</sequence>
<accession>A0A2V4TH93</accession>
<dbReference type="RefSeq" id="WP_110855094.1">
    <property type="nucleotide sequence ID" value="NZ_QJSQ01000008.1"/>
</dbReference>
<gene>
    <name evidence="1" type="ORF">C7410_10836</name>
</gene>
<dbReference type="OrthoDB" id="9014463at2"/>
<evidence type="ECO:0000313" key="2">
    <source>
        <dbReference type="Proteomes" id="UP000247772"/>
    </source>
</evidence>
<dbReference type="EMBL" id="QJSQ01000008">
    <property type="protein sequence ID" value="PYE23141.1"/>
    <property type="molecule type" value="Genomic_DNA"/>
</dbReference>
<evidence type="ECO:0000313" key="1">
    <source>
        <dbReference type="EMBL" id="PYE23141.1"/>
    </source>
</evidence>
<dbReference type="Proteomes" id="UP000247772">
    <property type="component" value="Unassembled WGS sequence"/>
</dbReference>
<proteinExistence type="predicted"/>
<organism evidence="1 2">
    <name type="scientific">Paraburkholderia silvatlantica</name>
    <dbReference type="NCBI Taxonomy" id="321895"/>
    <lineage>
        <taxon>Bacteria</taxon>
        <taxon>Pseudomonadati</taxon>
        <taxon>Pseudomonadota</taxon>
        <taxon>Betaproteobacteria</taxon>
        <taxon>Burkholderiales</taxon>
        <taxon>Burkholderiaceae</taxon>
        <taxon>Paraburkholderia</taxon>
    </lineage>
</organism>
<protein>
    <submittedName>
        <fullName evidence="1">Uncharacterized protein</fullName>
    </submittedName>
</protein>
<name>A0A2V4TH93_9BURK</name>
<dbReference type="AlphaFoldDB" id="A0A2V4TH93"/>